<evidence type="ECO:0000313" key="2">
    <source>
        <dbReference type="EMBL" id="VTJ72126.1"/>
    </source>
</evidence>
<reference evidence="2" key="1">
    <citation type="submission" date="2019-04" db="EMBL/GenBank/DDBJ databases">
        <authorList>
            <person name="Alioto T."/>
            <person name="Alioto T."/>
        </authorList>
    </citation>
    <scope>NUCLEOTIDE SEQUENCE [LARGE SCALE GENOMIC DNA]</scope>
</reference>
<comment type="caution">
    <text evidence="2">The sequence shown here is derived from an EMBL/GenBank/DDBJ whole genome shotgun (WGS) entry which is preliminary data.</text>
</comment>
<proteinExistence type="predicted"/>
<protein>
    <submittedName>
        <fullName evidence="2">Uncharacterized protein</fullName>
    </submittedName>
</protein>
<accession>A0A5E4BS50</accession>
<feature type="compositionally biased region" description="Basic residues" evidence="1">
    <location>
        <begin position="7"/>
        <end position="17"/>
    </location>
</feature>
<feature type="compositionally biased region" description="Polar residues" evidence="1">
    <location>
        <begin position="35"/>
        <end position="55"/>
    </location>
</feature>
<feature type="compositionally biased region" description="Basic residues" evidence="1">
    <location>
        <begin position="69"/>
        <end position="87"/>
    </location>
</feature>
<evidence type="ECO:0000256" key="1">
    <source>
        <dbReference type="SAM" id="MobiDB-lite"/>
    </source>
</evidence>
<organism evidence="2 3">
    <name type="scientific">Marmota monax</name>
    <name type="common">Woodchuck</name>
    <dbReference type="NCBI Taxonomy" id="9995"/>
    <lineage>
        <taxon>Eukaryota</taxon>
        <taxon>Metazoa</taxon>
        <taxon>Chordata</taxon>
        <taxon>Craniata</taxon>
        <taxon>Vertebrata</taxon>
        <taxon>Euteleostomi</taxon>
        <taxon>Mammalia</taxon>
        <taxon>Eutheria</taxon>
        <taxon>Euarchontoglires</taxon>
        <taxon>Glires</taxon>
        <taxon>Rodentia</taxon>
        <taxon>Sciuromorpha</taxon>
        <taxon>Sciuridae</taxon>
        <taxon>Xerinae</taxon>
        <taxon>Marmotini</taxon>
        <taxon>Marmota</taxon>
    </lineage>
</organism>
<name>A0A5E4BS50_MARMO</name>
<gene>
    <name evidence="2" type="ORF">MONAX_5E040120</name>
</gene>
<evidence type="ECO:0000313" key="3">
    <source>
        <dbReference type="Proteomes" id="UP000335636"/>
    </source>
</evidence>
<sequence>MWELHRAARAPRRRRRRCFDSFSSSTPKSERGSGAFQTSTLTHAHTRASFYQSKPCNPRARTPEERGQRQKRRKKGEGASHWRRQRQQLREPRQQAAREMPTAAAAVQAPTRTSRSICIPAPGNWSKRGWAGRRSGDVRKAGRRTGSAGAVQLARGENSRGPSRGQNEPPAGGRASKRA</sequence>
<dbReference type="EMBL" id="CABDUW010000610">
    <property type="protein sequence ID" value="VTJ72126.1"/>
    <property type="molecule type" value="Genomic_DNA"/>
</dbReference>
<feature type="region of interest" description="Disordered" evidence="1">
    <location>
        <begin position="1"/>
        <end position="179"/>
    </location>
</feature>
<keyword evidence="3" id="KW-1185">Reference proteome</keyword>
<feature type="non-terminal residue" evidence="2">
    <location>
        <position position="179"/>
    </location>
</feature>
<dbReference type="Proteomes" id="UP000335636">
    <property type="component" value="Unassembled WGS sequence"/>
</dbReference>
<dbReference type="AlphaFoldDB" id="A0A5E4BS50"/>